<proteinExistence type="inferred from homology"/>
<reference evidence="6 7" key="1">
    <citation type="submission" date="2019-07" db="EMBL/GenBank/DDBJ databases">
        <title>Whole genome shotgun sequence of Rhodospirillum oryzae NBRC 107573.</title>
        <authorList>
            <person name="Hosoyama A."/>
            <person name="Uohara A."/>
            <person name="Ohji S."/>
            <person name="Ichikawa N."/>
        </authorList>
    </citation>
    <scope>NUCLEOTIDE SEQUENCE [LARGE SCALE GENOMIC DNA]</scope>
    <source>
        <strain evidence="6 7">NBRC 107573</strain>
    </source>
</reference>
<protein>
    <recommendedName>
        <fullName evidence="5">Inner membrane-spanning protein YciB</fullName>
    </recommendedName>
</protein>
<accession>A0A512H527</accession>
<evidence type="ECO:0000313" key="6">
    <source>
        <dbReference type="EMBL" id="GEO80543.1"/>
    </source>
</evidence>
<evidence type="ECO:0000256" key="2">
    <source>
        <dbReference type="ARBA" id="ARBA00022692"/>
    </source>
</evidence>
<dbReference type="PANTHER" id="PTHR36917:SF1">
    <property type="entry name" value="INNER MEMBRANE-SPANNING PROTEIN YCIB"/>
    <property type="match status" value="1"/>
</dbReference>
<keyword evidence="3 5" id="KW-1133">Transmembrane helix</keyword>
<dbReference type="Pfam" id="PF04279">
    <property type="entry name" value="IspA"/>
    <property type="match status" value="1"/>
</dbReference>
<feature type="transmembrane region" description="Helical" evidence="5">
    <location>
        <begin position="124"/>
        <end position="142"/>
    </location>
</feature>
<evidence type="ECO:0000256" key="3">
    <source>
        <dbReference type="ARBA" id="ARBA00022989"/>
    </source>
</evidence>
<keyword evidence="1 5" id="KW-1003">Cell membrane</keyword>
<feature type="transmembrane region" description="Helical" evidence="5">
    <location>
        <begin position="148"/>
        <end position="167"/>
    </location>
</feature>
<dbReference type="RefSeq" id="WP_147162597.1">
    <property type="nucleotide sequence ID" value="NZ_BJZO01000011.1"/>
</dbReference>
<feature type="transmembrane region" description="Helical" evidence="5">
    <location>
        <begin position="84"/>
        <end position="103"/>
    </location>
</feature>
<keyword evidence="4 5" id="KW-0472">Membrane</keyword>
<name>A0A512H527_9PROT</name>
<dbReference type="GO" id="GO:0005886">
    <property type="term" value="C:plasma membrane"/>
    <property type="evidence" value="ECO:0007669"/>
    <property type="project" value="UniProtKB-SubCell"/>
</dbReference>
<feature type="transmembrane region" description="Helical" evidence="5">
    <location>
        <begin position="53"/>
        <end position="72"/>
    </location>
</feature>
<dbReference type="EMBL" id="BJZO01000011">
    <property type="protein sequence ID" value="GEO80543.1"/>
    <property type="molecule type" value="Genomic_DNA"/>
</dbReference>
<organism evidence="6 7">
    <name type="scientific">Pararhodospirillum oryzae</name>
    <dbReference type="NCBI Taxonomy" id="478448"/>
    <lineage>
        <taxon>Bacteria</taxon>
        <taxon>Pseudomonadati</taxon>
        <taxon>Pseudomonadota</taxon>
        <taxon>Alphaproteobacteria</taxon>
        <taxon>Rhodospirillales</taxon>
        <taxon>Rhodospirillaceae</taxon>
        <taxon>Pararhodospirillum</taxon>
    </lineage>
</organism>
<dbReference type="NCBIfam" id="TIGR00997">
    <property type="entry name" value="ispZ"/>
    <property type="match status" value="1"/>
</dbReference>
<dbReference type="OrthoDB" id="9788219at2"/>
<gene>
    <name evidence="5" type="primary">yciB</name>
    <name evidence="6" type="ORF">ROR02_06740</name>
</gene>
<comment type="subcellular location">
    <subcellularLocation>
        <location evidence="5">Cell inner membrane</location>
        <topology evidence="5">Multi-pass membrane protein</topology>
    </subcellularLocation>
</comment>
<dbReference type="NCBIfam" id="NF001323">
    <property type="entry name" value="PRK00259.1-1"/>
    <property type="match status" value="1"/>
</dbReference>
<evidence type="ECO:0000256" key="1">
    <source>
        <dbReference type="ARBA" id="ARBA00022475"/>
    </source>
</evidence>
<dbReference type="InterPro" id="IPR006008">
    <property type="entry name" value="YciB"/>
</dbReference>
<comment type="function">
    <text evidence="5">Plays a role in cell envelope biogenesis, maintenance of cell envelope integrity and membrane homeostasis.</text>
</comment>
<dbReference type="AlphaFoldDB" id="A0A512H527"/>
<evidence type="ECO:0000256" key="5">
    <source>
        <dbReference type="HAMAP-Rule" id="MF_00189"/>
    </source>
</evidence>
<keyword evidence="2 5" id="KW-0812">Transmembrane</keyword>
<keyword evidence="7" id="KW-1185">Reference proteome</keyword>
<dbReference type="PANTHER" id="PTHR36917">
    <property type="entry name" value="INTRACELLULAR SEPTATION PROTEIN A-RELATED"/>
    <property type="match status" value="1"/>
</dbReference>
<keyword evidence="5" id="KW-0997">Cell inner membrane</keyword>
<dbReference type="Proteomes" id="UP000321567">
    <property type="component" value="Unassembled WGS sequence"/>
</dbReference>
<dbReference type="HAMAP" id="MF_00189">
    <property type="entry name" value="YciB"/>
    <property type="match status" value="1"/>
</dbReference>
<evidence type="ECO:0000313" key="7">
    <source>
        <dbReference type="Proteomes" id="UP000321567"/>
    </source>
</evidence>
<comment type="caution">
    <text evidence="6">The sequence shown here is derived from an EMBL/GenBank/DDBJ whole genome shotgun (WGS) entry which is preliminary data.</text>
</comment>
<sequence>MSPFVKLALEAGPLVVFFIANAVAGLIPATAVFVGATVLSLGLSWLLMRKLPVMPLVGGVFVIVFGGLTVALDDDLFIKIKPTVVNVLFATLLFVGLATRRLFLKLALGSALHLSDEGWRLLSVRWALFFLALAALNEAIWRTVDSDLWVAFKVWGILPLTVLFSLAQVPLINRHQIPEPDAQTPASESPPGA</sequence>
<evidence type="ECO:0000256" key="4">
    <source>
        <dbReference type="ARBA" id="ARBA00023136"/>
    </source>
</evidence>
<feature type="transmembrane region" description="Helical" evidence="5">
    <location>
        <begin position="15"/>
        <end position="41"/>
    </location>
</feature>
<comment type="similarity">
    <text evidence="5">Belongs to the YciB family.</text>
</comment>